<dbReference type="STRING" id="1174501.SAMN05216192_13141"/>
<dbReference type="GO" id="GO:0005737">
    <property type="term" value="C:cytoplasm"/>
    <property type="evidence" value="ECO:0007669"/>
    <property type="project" value="TreeGrafter"/>
</dbReference>
<dbReference type="Gene3D" id="3.40.630.30">
    <property type="match status" value="1"/>
</dbReference>
<dbReference type="OrthoDB" id="2636883at2"/>
<dbReference type="InterPro" id="IPR016181">
    <property type="entry name" value="Acyl_CoA_acyltransferase"/>
</dbReference>
<comment type="similarity">
    <text evidence="3">Belongs to the acetyltransferase family. RimJ subfamily.</text>
</comment>
<name>A0A1G8Z1S4_9BACL</name>
<dbReference type="InterPro" id="IPR051531">
    <property type="entry name" value="N-acetyltransferase"/>
</dbReference>
<dbReference type="AlphaFoldDB" id="A0A1G8Z1S4"/>
<evidence type="ECO:0000313" key="6">
    <source>
        <dbReference type="Proteomes" id="UP000199050"/>
    </source>
</evidence>
<keyword evidence="1 5" id="KW-0808">Transferase</keyword>
<evidence type="ECO:0000256" key="1">
    <source>
        <dbReference type="ARBA" id="ARBA00022679"/>
    </source>
</evidence>
<protein>
    <submittedName>
        <fullName evidence="5">Ribosomal-protein-alanine N-acetyltransferase</fullName>
    </submittedName>
</protein>
<dbReference type="InterPro" id="IPR000182">
    <property type="entry name" value="GNAT_dom"/>
</dbReference>
<keyword evidence="2" id="KW-0012">Acyltransferase</keyword>
<evidence type="ECO:0000256" key="3">
    <source>
        <dbReference type="ARBA" id="ARBA00038502"/>
    </source>
</evidence>
<dbReference type="EMBL" id="FNDX01000031">
    <property type="protein sequence ID" value="SDK09079.1"/>
    <property type="molecule type" value="Genomic_DNA"/>
</dbReference>
<dbReference type="PANTHER" id="PTHR43792:SF8">
    <property type="entry name" value="[RIBOSOMAL PROTEIN US5]-ALANINE N-ACETYLTRANSFERASE"/>
    <property type="match status" value="1"/>
</dbReference>
<dbReference type="GO" id="GO:0008999">
    <property type="term" value="F:protein-N-terminal-alanine acetyltransferase activity"/>
    <property type="evidence" value="ECO:0007669"/>
    <property type="project" value="TreeGrafter"/>
</dbReference>
<dbReference type="Pfam" id="PF13302">
    <property type="entry name" value="Acetyltransf_3"/>
    <property type="match status" value="1"/>
</dbReference>
<dbReference type="Proteomes" id="UP000199050">
    <property type="component" value="Unassembled WGS sequence"/>
</dbReference>
<proteinExistence type="inferred from homology"/>
<keyword evidence="6" id="KW-1185">Reference proteome</keyword>
<feature type="domain" description="N-acetyltransferase" evidence="4">
    <location>
        <begin position="18"/>
        <end position="156"/>
    </location>
</feature>
<dbReference type="PANTHER" id="PTHR43792">
    <property type="entry name" value="GNAT FAMILY, PUTATIVE (AFU_ORTHOLOGUE AFUA_3G00765)-RELATED-RELATED"/>
    <property type="match status" value="1"/>
</dbReference>
<evidence type="ECO:0000313" key="5">
    <source>
        <dbReference type="EMBL" id="SDK09079.1"/>
    </source>
</evidence>
<dbReference type="RefSeq" id="WP_090717115.1">
    <property type="nucleotide sequence ID" value="NZ_CBCSKY010000035.1"/>
</dbReference>
<dbReference type="SUPFAM" id="SSF55729">
    <property type="entry name" value="Acyl-CoA N-acyltransferases (Nat)"/>
    <property type="match status" value="1"/>
</dbReference>
<gene>
    <name evidence="5" type="ORF">SAMN05216192_13141</name>
</gene>
<evidence type="ECO:0000256" key="2">
    <source>
        <dbReference type="ARBA" id="ARBA00023315"/>
    </source>
</evidence>
<accession>A0A1G8Z1S4</accession>
<reference evidence="6" key="1">
    <citation type="submission" date="2016-10" db="EMBL/GenBank/DDBJ databases">
        <authorList>
            <person name="Varghese N."/>
            <person name="Submissions S."/>
        </authorList>
    </citation>
    <scope>NUCLEOTIDE SEQUENCE [LARGE SCALE GENOMIC DNA]</scope>
    <source>
        <strain evidence="6">CGMCC 1.11012</strain>
    </source>
</reference>
<sequence length="182" mass="19828">MITYETVSFTARQGTAVELRQMQPAEAGRLKALLSHPEVQPHIVMRCGAGSQQAVLDKLAQRMIHAHDPCALHAGIYARGGQELIGTVSLQNWNRHEGKAVLGYMLHPDWWGAGFTTEAVGLMLSYAVQELGLAKAEGRCRGSNLRSERVMLKNGLALDRILPVADGSGDVIKVFSIVTQLK</sequence>
<organism evidence="5 6">
    <name type="scientific">Paenibacillus typhae</name>
    <dbReference type="NCBI Taxonomy" id="1174501"/>
    <lineage>
        <taxon>Bacteria</taxon>
        <taxon>Bacillati</taxon>
        <taxon>Bacillota</taxon>
        <taxon>Bacilli</taxon>
        <taxon>Bacillales</taxon>
        <taxon>Paenibacillaceae</taxon>
        <taxon>Paenibacillus</taxon>
    </lineage>
</organism>
<evidence type="ECO:0000259" key="4">
    <source>
        <dbReference type="Pfam" id="PF13302"/>
    </source>
</evidence>